<evidence type="ECO:0000313" key="2">
    <source>
        <dbReference type="Proteomes" id="UP000193396"/>
    </source>
</evidence>
<name>A0A1Y2L800_9PROT</name>
<organism evidence="1 2">
    <name type="scientific">Thalassospira alkalitolerans</name>
    <dbReference type="NCBI Taxonomy" id="1293890"/>
    <lineage>
        <taxon>Bacteria</taxon>
        <taxon>Pseudomonadati</taxon>
        <taxon>Pseudomonadota</taxon>
        <taxon>Alphaproteobacteria</taxon>
        <taxon>Rhodospirillales</taxon>
        <taxon>Thalassospiraceae</taxon>
        <taxon>Thalassospira</taxon>
    </lineage>
</organism>
<dbReference type="OrthoDB" id="9941784at2"/>
<sequence length="319" mass="37278">MSVPFHNKFVVSVLLTVFIGIGLLTISLDSYAQDCSSLKDSTFTEKVDFNNVPKMYECALGGDDYLKSYLQGLFFSGLIDFTDDQIDLLRSPVEDDDYSLLKSYFINASRPRGDGDKEDSIEFLIQSAKLGNPYAGYLASARYIYEDGHLADAISHFSYNYSHRYGMFFFSMRRMIKNGCYDLSRLQKDSVKKGFYYDPHFLNFIFYFRNSGCIINDFDMSIGNYFYLPINDYIKANEYSNEFELLKITDWIREHKSLDKESPLMFCDNHNDSVCSVYAFYDDFYCKSIITVRERDVFLSPEYKKCREIFLIQHKPIQE</sequence>
<gene>
    <name evidence="1" type="ORF">TALK_17785</name>
</gene>
<dbReference type="Proteomes" id="UP000193396">
    <property type="component" value="Unassembled WGS sequence"/>
</dbReference>
<dbReference type="EMBL" id="JFKB01000015">
    <property type="protein sequence ID" value="OSQ45316.1"/>
    <property type="molecule type" value="Genomic_DNA"/>
</dbReference>
<proteinExistence type="predicted"/>
<dbReference type="STRING" id="1293890.TALK_17785"/>
<keyword evidence="2" id="KW-1185">Reference proteome</keyword>
<accession>A0A1Y2L800</accession>
<dbReference type="RefSeq" id="WP_085620497.1">
    <property type="nucleotide sequence ID" value="NZ_JFKB01000015.1"/>
</dbReference>
<protein>
    <submittedName>
        <fullName evidence="1">Uncharacterized protein</fullName>
    </submittedName>
</protein>
<comment type="caution">
    <text evidence="1">The sequence shown here is derived from an EMBL/GenBank/DDBJ whole genome shotgun (WGS) entry which is preliminary data.</text>
</comment>
<reference evidence="1 2" key="1">
    <citation type="submission" date="2014-03" db="EMBL/GenBank/DDBJ databases">
        <title>The draft genome sequence of Thalassospira alkalitolerans JCM 18968.</title>
        <authorList>
            <person name="Lai Q."/>
            <person name="Shao Z."/>
        </authorList>
    </citation>
    <scope>NUCLEOTIDE SEQUENCE [LARGE SCALE GENOMIC DNA]</scope>
    <source>
        <strain evidence="1 2">JCM 18968</strain>
    </source>
</reference>
<evidence type="ECO:0000313" key="1">
    <source>
        <dbReference type="EMBL" id="OSQ45316.1"/>
    </source>
</evidence>
<dbReference type="AlphaFoldDB" id="A0A1Y2L800"/>